<comment type="caution">
    <text evidence="1">The sequence shown here is derived from an EMBL/GenBank/DDBJ whole genome shotgun (WGS) entry which is preliminary data.</text>
</comment>
<evidence type="ECO:0008006" key="3">
    <source>
        <dbReference type="Google" id="ProtNLM"/>
    </source>
</evidence>
<organism evidence="1 2">
    <name type="scientific">Streptomyces levis</name>
    <dbReference type="NCBI Taxonomy" id="285566"/>
    <lineage>
        <taxon>Bacteria</taxon>
        <taxon>Bacillati</taxon>
        <taxon>Actinomycetota</taxon>
        <taxon>Actinomycetes</taxon>
        <taxon>Kitasatosporales</taxon>
        <taxon>Streptomycetaceae</taxon>
        <taxon>Streptomyces</taxon>
    </lineage>
</organism>
<gene>
    <name evidence="1" type="ORF">GCM10010423_38280</name>
</gene>
<protein>
    <recommendedName>
        <fullName evidence="3">Secreted protein</fullName>
    </recommendedName>
</protein>
<accession>A0ABN3NZM0</accession>
<evidence type="ECO:0000313" key="1">
    <source>
        <dbReference type="EMBL" id="GAA2537298.1"/>
    </source>
</evidence>
<evidence type="ECO:0000313" key="2">
    <source>
        <dbReference type="Proteomes" id="UP001501095"/>
    </source>
</evidence>
<dbReference type="Proteomes" id="UP001501095">
    <property type="component" value="Unassembled WGS sequence"/>
</dbReference>
<keyword evidence="2" id="KW-1185">Reference proteome</keyword>
<dbReference type="RefSeq" id="WP_094055553.1">
    <property type="nucleotide sequence ID" value="NZ_BAAATM010000012.1"/>
</dbReference>
<proteinExistence type="predicted"/>
<name>A0ABN3NZM0_9ACTN</name>
<dbReference type="EMBL" id="BAAATM010000012">
    <property type="protein sequence ID" value="GAA2537298.1"/>
    <property type="molecule type" value="Genomic_DNA"/>
</dbReference>
<sequence>MQAVLVALIAVLGTLGGSVVTGLLQRRHADRAAELARRDRQQQEQRAAICGLAEALVELRRRQIWRWSTRRDYGTENDTYREAKDACFEARTTSRACLLRLRLAGVPEQVVLLAGDAFEASIVIEEAASHAELTARAEVSMAAMDAFVAAAAGHCAAM</sequence>
<reference evidence="1 2" key="1">
    <citation type="journal article" date="2019" name="Int. J. Syst. Evol. Microbiol.">
        <title>The Global Catalogue of Microorganisms (GCM) 10K type strain sequencing project: providing services to taxonomists for standard genome sequencing and annotation.</title>
        <authorList>
            <consortium name="The Broad Institute Genomics Platform"/>
            <consortium name="The Broad Institute Genome Sequencing Center for Infectious Disease"/>
            <person name="Wu L."/>
            <person name="Ma J."/>
        </authorList>
    </citation>
    <scope>NUCLEOTIDE SEQUENCE [LARGE SCALE GENOMIC DNA]</scope>
    <source>
        <strain evidence="1 2">JCM 6924</strain>
    </source>
</reference>